<organism evidence="5 6">
    <name type="scientific">Paraburkholderia tropica</name>
    <dbReference type="NCBI Taxonomy" id="92647"/>
    <lineage>
        <taxon>Bacteria</taxon>
        <taxon>Pseudomonadati</taxon>
        <taxon>Pseudomonadota</taxon>
        <taxon>Betaproteobacteria</taxon>
        <taxon>Burkholderiales</taxon>
        <taxon>Burkholderiaceae</taxon>
        <taxon>Paraburkholderia</taxon>
    </lineage>
</organism>
<name>A0A1A5XE96_9BURK</name>
<dbReference type="PANTHER" id="PTHR46796">
    <property type="entry name" value="HTH-TYPE TRANSCRIPTIONAL ACTIVATOR RHAS-RELATED"/>
    <property type="match status" value="1"/>
</dbReference>
<reference evidence="5 6" key="1">
    <citation type="submission" date="2016-10" db="EMBL/GenBank/DDBJ databases">
        <authorList>
            <person name="Varghese N."/>
            <person name="Submissions S."/>
        </authorList>
    </citation>
    <scope>NUCLEOTIDE SEQUENCE [LARGE SCALE GENOMIC DNA]</scope>
    <source>
        <strain evidence="5 6">LMG 22274</strain>
    </source>
</reference>
<gene>
    <name evidence="5" type="ORF">SAMN05216550_104397</name>
</gene>
<dbReference type="Gene3D" id="1.10.10.60">
    <property type="entry name" value="Homeodomain-like"/>
    <property type="match status" value="1"/>
</dbReference>
<dbReference type="EMBL" id="FNZM01000004">
    <property type="protein sequence ID" value="SEJ42066.1"/>
    <property type="molecule type" value="Genomic_DNA"/>
</dbReference>
<dbReference type="SUPFAM" id="SSF46689">
    <property type="entry name" value="Homeodomain-like"/>
    <property type="match status" value="2"/>
</dbReference>
<dbReference type="InterPro" id="IPR020449">
    <property type="entry name" value="Tscrpt_reg_AraC-type_HTH"/>
</dbReference>
<dbReference type="InterPro" id="IPR018060">
    <property type="entry name" value="HTH_AraC"/>
</dbReference>
<dbReference type="GO" id="GO:0043565">
    <property type="term" value="F:sequence-specific DNA binding"/>
    <property type="evidence" value="ECO:0007669"/>
    <property type="project" value="InterPro"/>
</dbReference>
<keyword evidence="3" id="KW-0804">Transcription</keyword>
<dbReference type="AlphaFoldDB" id="A0A1A5XE96"/>
<keyword evidence="2" id="KW-0238">DNA-binding</keyword>
<dbReference type="Pfam" id="PF12833">
    <property type="entry name" value="HTH_18"/>
    <property type="match status" value="1"/>
</dbReference>
<dbReference type="InterPro" id="IPR011051">
    <property type="entry name" value="RmlC_Cupin_sf"/>
</dbReference>
<proteinExistence type="predicted"/>
<dbReference type="InterPro" id="IPR050204">
    <property type="entry name" value="AraC_XylS_family_regulators"/>
</dbReference>
<feature type="domain" description="HTH araC/xylS-type" evidence="4">
    <location>
        <begin position="185"/>
        <end position="283"/>
    </location>
</feature>
<dbReference type="GO" id="GO:0003700">
    <property type="term" value="F:DNA-binding transcription factor activity"/>
    <property type="evidence" value="ECO:0007669"/>
    <property type="project" value="InterPro"/>
</dbReference>
<evidence type="ECO:0000313" key="5">
    <source>
        <dbReference type="EMBL" id="SEJ42066.1"/>
    </source>
</evidence>
<accession>A0A1A5XE96</accession>
<evidence type="ECO:0000256" key="1">
    <source>
        <dbReference type="ARBA" id="ARBA00023015"/>
    </source>
</evidence>
<dbReference type="InterPro" id="IPR014710">
    <property type="entry name" value="RmlC-like_jellyroll"/>
</dbReference>
<dbReference type="PROSITE" id="PS01124">
    <property type="entry name" value="HTH_ARAC_FAMILY_2"/>
    <property type="match status" value="1"/>
</dbReference>
<dbReference type="PROSITE" id="PS00041">
    <property type="entry name" value="HTH_ARAC_FAMILY_1"/>
    <property type="match status" value="1"/>
</dbReference>
<dbReference type="Proteomes" id="UP000183529">
    <property type="component" value="Unassembled WGS sequence"/>
</dbReference>
<protein>
    <submittedName>
        <fullName evidence="5">Transcriptional regulator, AraC family</fullName>
    </submittedName>
</protein>
<evidence type="ECO:0000256" key="3">
    <source>
        <dbReference type="ARBA" id="ARBA00023163"/>
    </source>
</evidence>
<evidence type="ECO:0000256" key="2">
    <source>
        <dbReference type="ARBA" id="ARBA00023125"/>
    </source>
</evidence>
<dbReference type="PANTHER" id="PTHR46796:SF10">
    <property type="entry name" value="TRANSCRIPTIONAL ACTIVATOR FEAR"/>
    <property type="match status" value="1"/>
</dbReference>
<dbReference type="InterPro" id="IPR018062">
    <property type="entry name" value="HTH_AraC-typ_CS"/>
</dbReference>
<dbReference type="SUPFAM" id="SSF51182">
    <property type="entry name" value="RmlC-like cupins"/>
    <property type="match status" value="1"/>
</dbReference>
<dbReference type="RefSeq" id="WP_065059994.1">
    <property type="nucleotide sequence ID" value="NZ_CADFGN010000007.1"/>
</dbReference>
<dbReference type="Gene3D" id="2.60.120.10">
    <property type="entry name" value="Jelly Rolls"/>
    <property type="match status" value="1"/>
</dbReference>
<keyword evidence="1" id="KW-0805">Transcription regulation</keyword>
<comment type="caution">
    <text evidence="5">The sequence shown here is derived from an EMBL/GenBank/DDBJ whole genome shotgun (WGS) entry which is preliminary data.</text>
</comment>
<dbReference type="SMART" id="SM00342">
    <property type="entry name" value="HTH_ARAC"/>
    <property type="match status" value="1"/>
</dbReference>
<evidence type="ECO:0000259" key="4">
    <source>
        <dbReference type="PROSITE" id="PS01124"/>
    </source>
</evidence>
<sequence>MNPHHHSPVTAPGVELRRYGAIEETDLHDFHQIVLGLDGSMEMTVGGVGERIDPCSAWLIPAGARHDYAGIGENRQLVLDLPAASLAVPERLFDTARAVRIDPALAALVRQIAQRAVLAGASYLSASSSVSLDTPPVSGSSSSGDDLRARRFHWDASARLCAAVLSQTGIAGNSAFDAAAGLDFARIDRWLRAHLAQPLRIADLAAHCGFGMRRFHQLFIEAFGETPHRYLQRLRLDTAVTLLADPRHSLTDIALEVGFGDQSAFTHAFTRRFGLAPGQWRALPH</sequence>
<dbReference type="OrthoDB" id="9809338at2"/>
<dbReference type="InterPro" id="IPR009057">
    <property type="entry name" value="Homeodomain-like_sf"/>
</dbReference>
<evidence type="ECO:0000313" key="6">
    <source>
        <dbReference type="Proteomes" id="UP000183529"/>
    </source>
</evidence>
<dbReference type="PRINTS" id="PR00032">
    <property type="entry name" value="HTHARAC"/>
</dbReference>